<dbReference type="EMBL" id="UINC01030117">
    <property type="protein sequence ID" value="SVB13980.1"/>
    <property type="molecule type" value="Genomic_DNA"/>
</dbReference>
<dbReference type="InterPro" id="IPR018097">
    <property type="entry name" value="EGF_Ca-bd_CS"/>
</dbReference>
<organism evidence="2">
    <name type="scientific">marine metagenome</name>
    <dbReference type="NCBI Taxonomy" id="408172"/>
    <lineage>
        <taxon>unclassified sequences</taxon>
        <taxon>metagenomes</taxon>
        <taxon>ecological metagenomes</taxon>
    </lineage>
</organism>
<dbReference type="PROSITE" id="PS51257">
    <property type="entry name" value="PROKAR_LIPOPROTEIN"/>
    <property type="match status" value="1"/>
</dbReference>
<evidence type="ECO:0000256" key="1">
    <source>
        <dbReference type="ARBA" id="ARBA00023157"/>
    </source>
</evidence>
<keyword evidence="1" id="KW-1015">Disulfide bond</keyword>
<protein>
    <submittedName>
        <fullName evidence="2">Uncharacterized protein</fullName>
    </submittedName>
</protein>
<gene>
    <name evidence="2" type="ORF">METZ01_LOCUS166834</name>
</gene>
<accession>A0A382BJF8</accession>
<dbReference type="AlphaFoldDB" id="A0A382BJF8"/>
<name>A0A382BJF8_9ZZZZ</name>
<sequence length="532" mass="56393">MRSRYYLLLLTLPILFWVGCEDKETDDGVPGTSGPGFVDGSPSGSYHFTGVTLFENATCEGEGITHMCTDNIDNQADCEAASEEWLPLIDVFTGGDPASAPYLIFGADGLFMNPDCDSFPFTVDGTTITMVEDHCNDDKGDDMDAPDEAACTAAGGSWEEHTITATINADGTMTLVDGDDGHCDNSIYETEEECVANLYEWEGPSCMQLELTHDETHDGICVPEDDDECDEDSDCDSNYCNSDGECIDCPYEYDCSGECGGGDEGYQCSDGSYECNEEDCPVNVLGTYVAISAEMHPGGDCSANDGVTGICTTDSTATSEAECPEGMCFDGSGSDEASCPGGMWYTGMCQGGFSGDNEAECEEDGGDWMQFGWMNLIDAFGAFSITISDDGTFGDPNSGCYDETGDAVDVEDEASCEEAGYDWEGGDAGTWSLDGSTLTVTFDSECESMEGGSIDAEDQAACEEAGGDWHEGDVSTAIVSGNTLTFQIYDDSECETIEGGSIDAEDEAACEEAGGEWEDAECIEIVMESSGS</sequence>
<dbReference type="PROSITE" id="PS01187">
    <property type="entry name" value="EGF_CA"/>
    <property type="match status" value="1"/>
</dbReference>
<proteinExistence type="predicted"/>
<dbReference type="GO" id="GO:0005509">
    <property type="term" value="F:calcium ion binding"/>
    <property type="evidence" value="ECO:0007669"/>
    <property type="project" value="InterPro"/>
</dbReference>
<evidence type="ECO:0000313" key="2">
    <source>
        <dbReference type="EMBL" id="SVB13980.1"/>
    </source>
</evidence>
<reference evidence="2" key="1">
    <citation type="submission" date="2018-05" db="EMBL/GenBank/DDBJ databases">
        <authorList>
            <person name="Lanie J.A."/>
            <person name="Ng W.-L."/>
            <person name="Kazmierczak K.M."/>
            <person name="Andrzejewski T.M."/>
            <person name="Davidsen T.M."/>
            <person name="Wayne K.J."/>
            <person name="Tettelin H."/>
            <person name="Glass J.I."/>
            <person name="Rusch D."/>
            <person name="Podicherti R."/>
            <person name="Tsui H.-C.T."/>
            <person name="Winkler M.E."/>
        </authorList>
    </citation>
    <scope>NUCLEOTIDE SEQUENCE</scope>
</reference>